<evidence type="ECO:0000256" key="7">
    <source>
        <dbReference type="ARBA" id="ARBA00023136"/>
    </source>
</evidence>
<evidence type="ECO:0000256" key="9">
    <source>
        <dbReference type="RuleBase" id="RU364020"/>
    </source>
</evidence>
<dbReference type="EC" id="2.8.2.-" evidence="9"/>
<evidence type="ECO:0000256" key="4">
    <source>
        <dbReference type="ARBA" id="ARBA00022692"/>
    </source>
</evidence>
<evidence type="ECO:0000256" key="2">
    <source>
        <dbReference type="ARBA" id="ARBA00006339"/>
    </source>
</evidence>
<keyword evidence="3 9" id="KW-0808">Transferase</keyword>
<dbReference type="Pfam" id="PF03567">
    <property type="entry name" value="Sulfotransfer_2"/>
    <property type="match status" value="1"/>
</dbReference>
<reference evidence="10" key="1">
    <citation type="submission" date="2022-03" db="EMBL/GenBank/DDBJ databases">
        <authorList>
            <person name="Martin C."/>
        </authorList>
    </citation>
    <scope>NUCLEOTIDE SEQUENCE</scope>
</reference>
<dbReference type="GO" id="GO:0000139">
    <property type="term" value="C:Golgi membrane"/>
    <property type="evidence" value="ECO:0007669"/>
    <property type="project" value="UniProtKB-SubCell"/>
</dbReference>
<feature type="transmembrane region" description="Helical" evidence="9">
    <location>
        <begin position="50"/>
        <end position="68"/>
    </location>
</feature>
<dbReference type="OrthoDB" id="2019940at2759"/>
<evidence type="ECO:0000256" key="3">
    <source>
        <dbReference type="ARBA" id="ARBA00022679"/>
    </source>
</evidence>
<sequence>MAYIQEDVKRRHQLHSDYQGDFNEDDDYEKEKKMRRTFVFPFTRFSIKGIVLWIIGLAGISFLVKLIVYSQKVNHCKRDNMRRLEDIHSERIEHLQSMCEKHGLYDSNNNVNRVELAELLVNNEHKLIIRPVQQIGSSFWKSILVILDGIYTDKSPFDIKNTATASSYSFVRLTDYPTEEANRMLREYTTVMFTRDPLSRIYSAYQDLFASINMRYWKTFGANIINLVREDAHERSKKCGHDVTFEEFIKYITDVRFEPYNEDAHWSPVVQQTHPCQIHYDVIGKVETFIDDIHYVLCKIGASNKVDIPEDSKERLYMAIEKTLRSQVGEDLEVHKCIPKKFIIDKLLKSIVDKGYVPAMPLINHAWSRGSIARLLKNVLYRVDDEVVKNSMERKLKEAYEGIPPYLLDKLKFVYEHDFELFGY</sequence>
<dbReference type="AlphaFoldDB" id="A0A8J1XGJ5"/>
<comment type="similarity">
    <text evidence="2 9">Belongs to the sulfotransferase 2 family.</text>
</comment>
<dbReference type="PANTHER" id="PTHR12137:SF54">
    <property type="entry name" value="CARBOHYDRATE SULFOTRANSFERASE"/>
    <property type="match status" value="1"/>
</dbReference>
<proteinExistence type="inferred from homology"/>
<protein>
    <recommendedName>
        <fullName evidence="9">Carbohydrate sulfotransferase</fullName>
        <ecNumber evidence="9">2.8.2.-</ecNumber>
    </recommendedName>
</protein>
<keyword evidence="11" id="KW-1185">Reference proteome</keyword>
<keyword evidence="9" id="KW-0119">Carbohydrate metabolism</keyword>
<gene>
    <name evidence="10" type="ORF">OFUS_LOCUS10445</name>
</gene>
<evidence type="ECO:0000256" key="5">
    <source>
        <dbReference type="ARBA" id="ARBA00022989"/>
    </source>
</evidence>
<keyword evidence="5 9" id="KW-1133">Transmembrane helix</keyword>
<keyword evidence="8 9" id="KW-0325">Glycoprotein</keyword>
<dbReference type="EMBL" id="CAIIXF020000005">
    <property type="protein sequence ID" value="CAH1784206.1"/>
    <property type="molecule type" value="Genomic_DNA"/>
</dbReference>
<dbReference type="PANTHER" id="PTHR12137">
    <property type="entry name" value="CARBOHYDRATE SULFOTRANSFERASE"/>
    <property type="match status" value="1"/>
</dbReference>
<evidence type="ECO:0000256" key="8">
    <source>
        <dbReference type="ARBA" id="ARBA00023180"/>
    </source>
</evidence>
<evidence type="ECO:0000313" key="10">
    <source>
        <dbReference type="EMBL" id="CAH1784206.1"/>
    </source>
</evidence>
<evidence type="ECO:0000256" key="6">
    <source>
        <dbReference type="ARBA" id="ARBA00023034"/>
    </source>
</evidence>
<dbReference type="InterPro" id="IPR018011">
    <property type="entry name" value="Carb_sulfotrans_8-10"/>
</dbReference>
<comment type="subcellular location">
    <subcellularLocation>
        <location evidence="1 9">Golgi apparatus membrane</location>
        <topology evidence="1 9">Single-pass type II membrane protein</topology>
    </subcellularLocation>
</comment>
<comment type="caution">
    <text evidence="10">The sequence shown here is derived from an EMBL/GenBank/DDBJ whole genome shotgun (WGS) entry which is preliminary data.</text>
</comment>
<evidence type="ECO:0000256" key="1">
    <source>
        <dbReference type="ARBA" id="ARBA00004323"/>
    </source>
</evidence>
<dbReference type="GO" id="GO:0008146">
    <property type="term" value="F:sulfotransferase activity"/>
    <property type="evidence" value="ECO:0007669"/>
    <property type="project" value="InterPro"/>
</dbReference>
<accession>A0A8J1XGJ5</accession>
<keyword evidence="6 9" id="KW-0333">Golgi apparatus</keyword>
<keyword evidence="9" id="KW-0735">Signal-anchor</keyword>
<dbReference type="GO" id="GO:0016051">
    <property type="term" value="P:carbohydrate biosynthetic process"/>
    <property type="evidence" value="ECO:0007669"/>
    <property type="project" value="InterPro"/>
</dbReference>
<dbReference type="InterPro" id="IPR005331">
    <property type="entry name" value="Sulfotransferase"/>
</dbReference>
<name>A0A8J1XGJ5_OWEFU</name>
<keyword evidence="4 9" id="KW-0812">Transmembrane</keyword>
<keyword evidence="7 9" id="KW-0472">Membrane</keyword>
<evidence type="ECO:0000313" key="11">
    <source>
        <dbReference type="Proteomes" id="UP000749559"/>
    </source>
</evidence>
<dbReference type="Proteomes" id="UP000749559">
    <property type="component" value="Unassembled WGS sequence"/>
</dbReference>
<organism evidence="10 11">
    <name type="scientific">Owenia fusiformis</name>
    <name type="common">Polychaete worm</name>
    <dbReference type="NCBI Taxonomy" id="6347"/>
    <lineage>
        <taxon>Eukaryota</taxon>
        <taxon>Metazoa</taxon>
        <taxon>Spiralia</taxon>
        <taxon>Lophotrochozoa</taxon>
        <taxon>Annelida</taxon>
        <taxon>Polychaeta</taxon>
        <taxon>Sedentaria</taxon>
        <taxon>Canalipalpata</taxon>
        <taxon>Sabellida</taxon>
        <taxon>Oweniida</taxon>
        <taxon>Oweniidae</taxon>
        <taxon>Owenia</taxon>
    </lineage>
</organism>